<evidence type="ECO:0000259" key="1">
    <source>
        <dbReference type="Pfam" id="PF12234"/>
    </source>
</evidence>
<sequence>MDRRPSEKNLGLNHFTPKQGRILSGLLTHIHLPGLSSLDQMHLLALADTVSTCNTDLAERFAIDAATSAMAKEGFSGQPEEVITDSLDDCGLRFLLAMKHYGYLLRCLPLVQRSQFQKQGVGNNNLAWAFHSESQEELLNLIPSYAKGEPTWFQLRELGVGWWIGELVLA</sequence>
<dbReference type="EMBL" id="JAPWTJ010001002">
    <property type="protein sequence ID" value="KAJ8974412.1"/>
    <property type="molecule type" value="Genomic_DNA"/>
</dbReference>
<gene>
    <name evidence="2" type="ORF">NQ317_014906</name>
</gene>
<organism evidence="2 3">
    <name type="scientific">Molorchus minor</name>
    <dbReference type="NCBI Taxonomy" id="1323400"/>
    <lineage>
        <taxon>Eukaryota</taxon>
        <taxon>Metazoa</taxon>
        <taxon>Ecdysozoa</taxon>
        <taxon>Arthropoda</taxon>
        <taxon>Hexapoda</taxon>
        <taxon>Insecta</taxon>
        <taxon>Pterygota</taxon>
        <taxon>Neoptera</taxon>
        <taxon>Endopterygota</taxon>
        <taxon>Coleoptera</taxon>
        <taxon>Polyphaga</taxon>
        <taxon>Cucujiformia</taxon>
        <taxon>Chrysomeloidea</taxon>
        <taxon>Cerambycidae</taxon>
        <taxon>Lamiinae</taxon>
        <taxon>Monochamini</taxon>
        <taxon>Molorchus</taxon>
    </lineage>
</organism>
<name>A0ABQ9J908_9CUCU</name>
<dbReference type="Proteomes" id="UP001162164">
    <property type="component" value="Unassembled WGS sequence"/>
</dbReference>
<dbReference type="InterPro" id="IPR052208">
    <property type="entry name" value="DmX-like/RAVE_component"/>
</dbReference>
<protein>
    <recommendedName>
        <fullName evidence="1">RAVE complex protein Rav1 C-terminal domain-containing protein</fullName>
    </recommendedName>
</protein>
<reference evidence="2" key="1">
    <citation type="journal article" date="2023" name="Insect Mol. Biol.">
        <title>Genome sequencing provides insights into the evolution of gene families encoding plant cell wall-degrading enzymes in longhorned beetles.</title>
        <authorList>
            <person name="Shin N.R."/>
            <person name="Okamura Y."/>
            <person name="Kirsch R."/>
            <person name="Pauchet Y."/>
        </authorList>
    </citation>
    <scope>NUCLEOTIDE SEQUENCE</scope>
    <source>
        <strain evidence="2">MMC_N1</strain>
    </source>
</reference>
<evidence type="ECO:0000313" key="2">
    <source>
        <dbReference type="EMBL" id="KAJ8974412.1"/>
    </source>
</evidence>
<comment type="caution">
    <text evidence="2">The sequence shown here is derived from an EMBL/GenBank/DDBJ whole genome shotgun (WGS) entry which is preliminary data.</text>
</comment>
<accession>A0ABQ9J908</accession>
<evidence type="ECO:0000313" key="3">
    <source>
        <dbReference type="Proteomes" id="UP001162164"/>
    </source>
</evidence>
<keyword evidence="3" id="KW-1185">Reference proteome</keyword>
<dbReference type="PANTHER" id="PTHR13950:SF9">
    <property type="entry name" value="RABCONNECTIN-3A"/>
    <property type="match status" value="1"/>
</dbReference>
<dbReference type="PANTHER" id="PTHR13950">
    <property type="entry name" value="RABCONNECTIN-RELATED"/>
    <property type="match status" value="1"/>
</dbReference>
<dbReference type="Pfam" id="PF12234">
    <property type="entry name" value="Rav1p_C"/>
    <property type="match status" value="1"/>
</dbReference>
<feature type="domain" description="RAVE complex protein Rav1 C-terminal" evidence="1">
    <location>
        <begin position="85"/>
        <end position="166"/>
    </location>
</feature>
<dbReference type="InterPro" id="IPR022033">
    <property type="entry name" value="Rav1p_C"/>
</dbReference>
<proteinExistence type="predicted"/>